<sequence length="75" mass="8528">MKTPKHIRIGQRTYTVSLSKREGTKTAYAPEGYVYIFCSDWATSTPSPFRWPPIAYDVTWEGSTALLTSKIQPSR</sequence>
<dbReference type="Proteomes" id="UP000837803">
    <property type="component" value="Unassembled WGS sequence"/>
</dbReference>
<proteinExistence type="predicted"/>
<keyword evidence="2" id="KW-1185">Reference proteome</keyword>
<gene>
    <name evidence="1" type="ORF">LEM8419_03587</name>
</gene>
<name>A0ABM9B5Q4_9BACT</name>
<protein>
    <submittedName>
        <fullName evidence="1">Uncharacterized protein</fullName>
    </submittedName>
</protein>
<organism evidence="1 2">
    <name type="scientific">Neolewinella maritima</name>
    <dbReference type="NCBI Taxonomy" id="1383882"/>
    <lineage>
        <taxon>Bacteria</taxon>
        <taxon>Pseudomonadati</taxon>
        <taxon>Bacteroidota</taxon>
        <taxon>Saprospiria</taxon>
        <taxon>Saprospirales</taxon>
        <taxon>Lewinellaceae</taxon>
        <taxon>Neolewinella</taxon>
    </lineage>
</organism>
<reference evidence="1" key="1">
    <citation type="submission" date="2021-12" db="EMBL/GenBank/DDBJ databases">
        <authorList>
            <person name="Rodrigo-Torres L."/>
            <person name="Arahal R. D."/>
            <person name="Lucena T."/>
        </authorList>
    </citation>
    <scope>NUCLEOTIDE SEQUENCE</scope>
    <source>
        <strain evidence="1">CECT 8419</strain>
    </source>
</reference>
<accession>A0ABM9B5Q4</accession>
<comment type="caution">
    <text evidence="1">The sequence shown here is derived from an EMBL/GenBank/DDBJ whole genome shotgun (WGS) entry which is preliminary data.</text>
</comment>
<dbReference type="EMBL" id="CAKLPZ010000007">
    <property type="protein sequence ID" value="CAH1002715.1"/>
    <property type="molecule type" value="Genomic_DNA"/>
</dbReference>
<evidence type="ECO:0000313" key="2">
    <source>
        <dbReference type="Proteomes" id="UP000837803"/>
    </source>
</evidence>
<evidence type="ECO:0000313" key="1">
    <source>
        <dbReference type="EMBL" id="CAH1002715.1"/>
    </source>
</evidence>